<dbReference type="Pfam" id="PF01814">
    <property type="entry name" value="Hemerythrin"/>
    <property type="match status" value="1"/>
</dbReference>
<feature type="domain" description="Hemerythrin-like" evidence="1">
    <location>
        <begin position="12"/>
        <end position="146"/>
    </location>
</feature>
<accession>A0A286GPM5</accession>
<dbReference type="PANTHER" id="PTHR39966:SF3">
    <property type="entry name" value="DUF438 DOMAIN-CONTAINING PROTEIN"/>
    <property type="match status" value="1"/>
</dbReference>
<reference evidence="2 3" key="1">
    <citation type="submission" date="2017-09" db="EMBL/GenBank/DDBJ databases">
        <authorList>
            <person name="Ehlers B."/>
            <person name="Leendertz F.H."/>
        </authorList>
    </citation>
    <scope>NUCLEOTIDE SEQUENCE [LARGE SCALE GENOMIC DNA]</scope>
    <source>
        <strain evidence="2 3">USBA 140</strain>
    </source>
</reference>
<dbReference type="Gene3D" id="1.20.120.520">
    <property type="entry name" value="nmb1532 protein domain like"/>
    <property type="match status" value="1"/>
</dbReference>
<gene>
    <name evidence="2" type="ORF">SAMN05421508_106163</name>
</gene>
<dbReference type="InterPro" id="IPR012312">
    <property type="entry name" value="Hemerythrin-like"/>
</dbReference>
<dbReference type="AlphaFoldDB" id="A0A286GPM5"/>
<evidence type="ECO:0000259" key="1">
    <source>
        <dbReference type="Pfam" id="PF01814"/>
    </source>
</evidence>
<dbReference type="EMBL" id="OCNJ01000006">
    <property type="protein sequence ID" value="SOD96924.1"/>
    <property type="molecule type" value="Genomic_DNA"/>
</dbReference>
<evidence type="ECO:0000313" key="2">
    <source>
        <dbReference type="EMBL" id="SOD96924.1"/>
    </source>
</evidence>
<dbReference type="OrthoDB" id="7356699at2"/>
<keyword evidence="3" id="KW-1185">Reference proteome</keyword>
<dbReference type="Proteomes" id="UP000219621">
    <property type="component" value="Unassembled WGS sequence"/>
</dbReference>
<name>A0A286GPM5_9PROT</name>
<sequence>MSTFFGATRIGEALHTEHQSTLAALDALERLIDRRTMPDAADPQVRQVLETVAQALEDDVARHFAFEEENLFPRVAAAGATFMADMLAGEHEEIRPLAGQVRDLCRAHLDGGLSEPDWRLLRDVAQDLIERETFHIQKEEMGLLAALAQILDRDTDVELAARHAALTTA</sequence>
<proteinExistence type="predicted"/>
<dbReference type="GO" id="GO:0005886">
    <property type="term" value="C:plasma membrane"/>
    <property type="evidence" value="ECO:0007669"/>
    <property type="project" value="TreeGrafter"/>
</dbReference>
<evidence type="ECO:0000313" key="3">
    <source>
        <dbReference type="Proteomes" id="UP000219621"/>
    </source>
</evidence>
<dbReference type="RefSeq" id="WP_097279933.1">
    <property type="nucleotide sequence ID" value="NZ_OCNJ01000006.1"/>
</dbReference>
<protein>
    <submittedName>
        <fullName evidence="2">Hemerythrin-like domain-containing protein</fullName>
    </submittedName>
</protein>
<organism evidence="2 3">
    <name type="scientific">Caenispirillum bisanense</name>
    <dbReference type="NCBI Taxonomy" id="414052"/>
    <lineage>
        <taxon>Bacteria</taxon>
        <taxon>Pseudomonadati</taxon>
        <taxon>Pseudomonadota</taxon>
        <taxon>Alphaproteobacteria</taxon>
        <taxon>Rhodospirillales</taxon>
        <taxon>Novispirillaceae</taxon>
        <taxon>Caenispirillum</taxon>
    </lineage>
</organism>
<dbReference type="PANTHER" id="PTHR39966">
    <property type="entry name" value="BLL2471 PROTEIN-RELATED"/>
    <property type="match status" value="1"/>
</dbReference>